<dbReference type="Proteomes" id="UP000805704">
    <property type="component" value="Chromosome 11"/>
</dbReference>
<keyword evidence="1" id="KW-0378">Hydrolase</keyword>
<proteinExistence type="predicted"/>
<gene>
    <name evidence="1" type="primary">NCEH1</name>
    <name evidence="1" type="ORF">GBF38_021468</name>
</gene>
<protein>
    <submittedName>
        <fullName evidence="1">Neutral cholesterol ester hydrolase 1</fullName>
    </submittedName>
</protein>
<sequence>MRLLPVVVTGLLTVAFAYYVYTPLPDAIQEPWKLMMMDAGFRATMHLASLKAWLGFDHYITSIRQSMDGFDGMVKRSESGAGVMPGVKVSDITFAGIPVRVYEPPAGGEGHLRRGLMFLHGGGWALGSAKKGSYDAINRMLSDELNTVVVSVEYRMYPEVHFPLPYLDCLAAAKHFLSPEVLARYAVDPERVAVSGDSAGGNLAAAVSQEISTDDTMSVKFSVQALIYPVLQALDFNTPSYLQNQYIPILYRTLMVRFWLQYLGADLNLESQFMANNHSSLHHSKITPELRARLDWTVLLSPKHKKNYKPVIVEKGSEGLLKAVPGLLDVRAAPLLAGPEVLAKCPRAYLLTCENDVLRDDGLMYARRLQDAGVAVTSDHYEDGFHGCFSFIAWPFEFDVGKRACLGLIILAAILLQTIAVAVSFMYFNKVLNTMQESFSRSSVSCLINANLRSESEGSAEDKKSDPCWQVTKQLHYHIEKTMADRFQKEISTAMRDKLTGVLPVLDPEVRGVPLPKVAAHVTGVSSSTELPTTDGLQGSRGYLGERIRAWEGQRGLSFLQNMELRGGELLVPRAGLYYIYAQTYFRLPSTEETDGETGEAKEEEGAQLVQYIYKKMSSYPVPLLLMKSSRSACWPRGQEPGLFSLHQAGTAFLQPADRLFITVSNASTMEMDGRASYFGAFLVG</sequence>
<comment type="caution">
    <text evidence="1">The sequence shown here is derived from an EMBL/GenBank/DDBJ whole genome shotgun (WGS) entry which is preliminary data.</text>
</comment>
<organism evidence="1 2">
    <name type="scientific">Nibea albiflora</name>
    <name type="common">Yellow drum</name>
    <name type="synonym">Corvina albiflora</name>
    <dbReference type="NCBI Taxonomy" id="240163"/>
    <lineage>
        <taxon>Eukaryota</taxon>
        <taxon>Metazoa</taxon>
        <taxon>Chordata</taxon>
        <taxon>Craniata</taxon>
        <taxon>Vertebrata</taxon>
        <taxon>Euteleostomi</taxon>
        <taxon>Actinopterygii</taxon>
        <taxon>Neopterygii</taxon>
        <taxon>Teleostei</taxon>
        <taxon>Neoteleostei</taxon>
        <taxon>Acanthomorphata</taxon>
        <taxon>Eupercaria</taxon>
        <taxon>Sciaenidae</taxon>
        <taxon>Nibea</taxon>
    </lineage>
</organism>
<keyword evidence="2" id="KW-1185">Reference proteome</keyword>
<dbReference type="EMBL" id="CM024799">
    <property type="protein sequence ID" value="KAG8013204.1"/>
    <property type="molecule type" value="Genomic_DNA"/>
</dbReference>
<evidence type="ECO:0000313" key="1">
    <source>
        <dbReference type="EMBL" id="KAG8013204.1"/>
    </source>
</evidence>
<name>A0ACB7FG92_NIBAL</name>
<evidence type="ECO:0000313" key="2">
    <source>
        <dbReference type="Proteomes" id="UP000805704"/>
    </source>
</evidence>
<accession>A0ACB7FG92</accession>
<reference evidence="1" key="1">
    <citation type="submission" date="2020-04" db="EMBL/GenBank/DDBJ databases">
        <title>A chromosome-scale assembly and high-density genetic map of the yellow drum (Nibea albiflora) genome.</title>
        <authorList>
            <person name="Xu D."/>
            <person name="Zhang W."/>
            <person name="Chen R."/>
            <person name="Tan P."/>
            <person name="Wang L."/>
            <person name="Song H."/>
            <person name="Tian L."/>
            <person name="Zhu Q."/>
            <person name="Wang B."/>
        </authorList>
    </citation>
    <scope>NUCLEOTIDE SEQUENCE</scope>
    <source>
        <strain evidence="1">ZJHYS-2018</strain>
    </source>
</reference>